<organism evidence="1 2">
    <name type="scientific">Escherichia coli</name>
    <dbReference type="NCBI Taxonomy" id="562"/>
    <lineage>
        <taxon>Bacteria</taxon>
        <taxon>Pseudomonadati</taxon>
        <taxon>Pseudomonadota</taxon>
        <taxon>Gammaproteobacteria</taxon>
        <taxon>Enterobacterales</taxon>
        <taxon>Enterobacteriaceae</taxon>
        <taxon>Escherichia</taxon>
    </lineage>
</organism>
<evidence type="ECO:0008006" key="3">
    <source>
        <dbReference type="Google" id="ProtNLM"/>
    </source>
</evidence>
<protein>
    <recommendedName>
        <fullName evidence="3">Terminase large subunit</fullName>
    </recommendedName>
</protein>
<dbReference type="EMBL" id="UWXJ01000001">
    <property type="protein sequence ID" value="VCY83981.1"/>
    <property type="molecule type" value="Genomic_DNA"/>
</dbReference>
<evidence type="ECO:0000313" key="2">
    <source>
        <dbReference type="Proteomes" id="UP000281521"/>
    </source>
</evidence>
<sequence>MAKVADGIRYAERVVAGEIVAGEFVRLACQRFLDDLKYGEERGDLFQ</sequence>
<name>A0A3P5DSN8_ECOLX</name>
<reference evidence="1 2" key="1">
    <citation type="submission" date="2018-10" db="EMBL/GenBank/DDBJ databases">
        <authorList>
            <person name="Noll B N."/>
        </authorList>
    </citation>
    <scope>NUCLEOTIDE SEQUENCE [LARGE SCALE GENOMIC DNA]</scope>
    <source>
        <strain evidence="1">Ecoli022</strain>
    </source>
</reference>
<gene>
    <name evidence="1" type="ORF">BANRA_02646</name>
</gene>
<evidence type="ECO:0000313" key="1">
    <source>
        <dbReference type="EMBL" id="VCY83981.1"/>
    </source>
</evidence>
<proteinExistence type="predicted"/>
<accession>A0A3P5DSN8</accession>
<dbReference type="AlphaFoldDB" id="A0A3P5DSN8"/>
<dbReference type="Proteomes" id="UP000281521">
    <property type="component" value="Unassembled WGS sequence"/>
</dbReference>